<protein>
    <submittedName>
        <fullName evidence="2">5124_t:CDS:1</fullName>
    </submittedName>
</protein>
<feature type="compositionally biased region" description="Low complexity" evidence="1">
    <location>
        <begin position="99"/>
        <end position="110"/>
    </location>
</feature>
<proteinExistence type="predicted"/>
<gene>
    <name evidence="2" type="ORF">RFULGI_LOCUS859</name>
</gene>
<feature type="compositionally biased region" description="Polar residues" evidence="1">
    <location>
        <begin position="219"/>
        <end position="234"/>
    </location>
</feature>
<feature type="region of interest" description="Disordered" evidence="1">
    <location>
        <begin position="495"/>
        <end position="515"/>
    </location>
</feature>
<comment type="caution">
    <text evidence="2">The sequence shown here is derived from an EMBL/GenBank/DDBJ whole genome shotgun (WGS) entry which is preliminary data.</text>
</comment>
<dbReference type="AlphaFoldDB" id="A0A9N8Z1I8"/>
<dbReference type="OrthoDB" id="9332038at2759"/>
<name>A0A9N8Z1I8_9GLOM</name>
<feature type="compositionally biased region" description="Low complexity" evidence="1">
    <location>
        <begin position="376"/>
        <end position="409"/>
    </location>
</feature>
<dbReference type="InterPro" id="IPR011009">
    <property type="entry name" value="Kinase-like_dom_sf"/>
</dbReference>
<evidence type="ECO:0000313" key="3">
    <source>
        <dbReference type="Proteomes" id="UP000789396"/>
    </source>
</evidence>
<feature type="compositionally biased region" description="Low complexity" evidence="1">
    <location>
        <begin position="189"/>
        <end position="218"/>
    </location>
</feature>
<evidence type="ECO:0000256" key="1">
    <source>
        <dbReference type="SAM" id="MobiDB-lite"/>
    </source>
</evidence>
<organism evidence="2 3">
    <name type="scientific">Racocetra fulgida</name>
    <dbReference type="NCBI Taxonomy" id="60492"/>
    <lineage>
        <taxon>Eukaryota</taxon>
        <taxon>Fungi</taxon>
        <taxon>Fungi incertae sedis</taxon>
        <taxon>Mucoromycota</taxon>
        <taxon>Glomeromycotina</taxon>
        <taxon>Glomeromycetes</taxon>
        <taxon>Diversisporales</taxon>
        <taxon>Gigasporaceae</taxon>
        <taxon>Racocetra</taxon>
    </lineage>
</organism>
<feature type="compositionally biased region" description="Basic and acidic residues" evidence="1">
    <location>
        <begin position="79"/>
        <end position="93"/>
    </location>
</feature>
<feature type="compositionally biased region" description="Basic residues" evidence="1">
    <location>
        <begin position="143"/>
        <end position="152"/>
    </location>
</feature>
<dbReference type="EMBL" id="CAJVPZ010000431">
    <property type="protein sequence ID" value="CAG8465088.1"/>
    <property type="molecule type" value="Genomic_DNA"/>
</dbReference>
<dbReference type="Proteomes" id="UP000789396">
    <property type="component" value="Unassembled WGS sequence"/>
</dbReference>
<reference evidence="2" key="1">
    <citation type="submission" date="2021-06" db="EMBL/GenBank/DDBJ databases">
        <authorList>
            <person name="Kallberg Y."/>
            <person name="Tangrot J."/>
            <person name="Rosling A."/>
        </authorList>
    </citation>
    <scope>NUCLEOTIDE SEQUENCE</scope>
    <source>
        <strain evidence="2">IN212</strain>
    </source>
</reference>
<feature type="region of interest" description="Disordered" evidence="1">
    <location>
        <begin position="45"/>
        <end position="234"/>
    </location>
</feature>
<feature type="compositionally biased region" description="Low complexity" evidence="1">
    <location>
        <begin position="47"/>
        <end position="73"/>
    </location>
</feature>
<sequence length="600" mass="66777">MDGSSHNRRRVDPNAVYTQPSGHKYNNAERTDYVGITISDDYSQKQMTSLPLMSTSSPSHQQQQLNPQHQPLSAPNPSQHKEAPEGRGRRRSENYIQNSSSGHYSVTSSSQNPNIQQHHRSLSGPQNLPLPPLPQQHVPSPHLLHHSHKQHSHSSLIAANWRPSQSQSGQQPPPIPNPPVQITYQNTYSNSKPSSPNNFPNISTSATSSPIKSSQTSTHTTRNENGTTPDLRTSVFQRVKNDGFDNEDSDYILYVNDVLGSEEGQKCSWPRDVRSGCEVSELEDKRYCCGQKQPSKRYFSATTLPEIIKSYPIMRKGVTQKDIDKEMQNRLAFIDFVQGLLNLNPIERWSPQQAKLHPFITGEKFTGKFTPPMQLKSSNKSSNTSTQSVPSSTSSQPSSHLAPLPSHSQYKTPNSSPKIPHKNPVVIHEMPSVTITSHNVNATGQRPQIQQTSNKMATLAPKQSLSTLRPRASTIGNIQVPPQIQIAAALVSPGNVGASPGEHKRLPKEKDQRRLPPPYPHLQLLPEHEHETTQFSVVVDGEDRRATGATPGTYYQNLAPPLNYEQYHHHSQTHRYNSNYRISPSTSPSYPPSFHAGKGL</sequence>
<feature type="compositionally biased region" description="Basic and acidic residues" evidence="1">
    <location>
        <begin position="501"/>
        <end position="514"/>
    </location>
</feature>
<feature type="region of interest" description="Disordered" evidence="1">
    <location>
        <begin position="367"/>
        <end position="423"/>
    </location>
</feature>
<keyword evidence="3" id="KW-1185">Reference proteome</keyword>
<feature type="region of interest" description="Disordered" evidence="1">
    <location>
        <begin position="1"/>
        <end position="32"/>
    </location>
</feature>
<feature type="region of interest" description="Disordered" evidence="1">
    <location>
        <begin position="577"/>
        <end position="600"/>
    </location>
</feature>
<dbReference type="Gene3D" id="1.10.510.10">
    <property type="entry name" value="Transferase(Phosphotransferase) domain 1"/>
    <property type="match status" value="1"/>
</dbReference>
<dbReference type="SUPFAM" id="SSF56112">
    <property type="entry name" value="Protein kinase-like (PK-like)"/>
    <property type="match status" value="1"/>
</dbReference>
<accession>A0A9N8Z1I8</accession>
<evidence type="ECO:0000313" key="2">
    <source>
        <dbReference type="EMBL" id="CAG8465088.1"/>
    </source>
</evidence>